<dbReference type="SUPFAM" id="SSF52091">
    <property type="entry name" value="SpoIIaa-like"/>
    <property type="match status" value="1"/>
</dbReference>
<name>A0A1Q8YKU4_9BURK</name>
<gene>
    <name evidence="2" type="ORF">BLL52_0213</name>
</gene>
<dbReference type="InterPro" id="IPR052746">
    <property type="entry name" value="MlaB_ABC_Transporter"/>
</dbReference>
<accession>A0A1Q8YKU4</accession>
<dbReference type="PROSITE" id="PS50801">
    <property type="entry name" value="STAS"/>
    <property type="match status" value="1"/>
</dbReference>
<dbReference type="EMBL" id="MSYM01000001">
    <property type="protein sequence ID" value="OLP08605.1"/>
    <property type="molecule type" value="Genomic_DNA"/>
</dbReference>
<reference evidence="2 3" key="1">
    <citation type="submission" date="2017-01" db="EMBL/GenBank/DDBJ databases">
        <title>Genome sequence of Rhodoferax antarcticus ANT.BR, a psychrophilic purple nonsulfur bacterium from an Antarctic microbial mat.</title>
        <authorList>
            <person name="Baker J."/>
            <person name="Riester C."/>
            <person name="Skinner B."/>
            <person name="Newell A."/>
            <person name="Swingley W."/>
            <person name="Madigan M."/>
            <person name="Jung D."/>
            <person name="Asao M."/>
            <person name="Chen M."/>
            <person name="Loughlin P."/>
            <person name="Pan H."/>
            <person name="Lin S."/>
            <person name="Li N."/>
            <person name="Shaw J."/>
            <person name="Prado M."/>
            <person name="Sherman C."/>
            <person name="Li X."/>
            <person name="Tang J."/>
            <person name="Blankenship R."/>
            <person name="Zhao T."/>
            <person name="Touchman J."/>
            <person name="Sattley M."/>
        </authorList>
    </citation>
    <scope>NUCLEOTIDE SEQUENCE [LARGE SCALE GENOMIC DNA]</scope>
    <source>
        <strain evidence="2 3">ANT.BR</strain>
    </source>
</reference>
<protein>
    <submittedName>
        <fullName evidence="2">Anti-sigma-factor antagonist (STAS) domain-containing protein</fullName>
    </submittedName>
</protein>
<sequence length="106" mass="10826">MLKLPALLTQATASTCLRELSAALPNQPEAVVVDASGLSRFDSAALAVLLSLRRGALGLGKSFAVSELPQRMADLARLYGIAELLPATAGAALAAESPAAKSLPKK</sequence>
<organism evidence="2 3">
    <name type="scientific">Rhodoferax antarcticus ANT.BR</name>
    <dbReference type="NCBI Taxonomy" id="1111071"/>
    <lineage>
        <taxon>Bacteria</taxon>
        <taxon>Pseudomonadati</taxon>
        <taxon>Pseudomonadota</taxon>
        <taxon>Betaproteobacteria</taxon>
        <taxon>Burkholderiales</taxon>
        <taxon>Comamonadaceae</taxon>
        <taxon>Rhodoferax</taxon>
    </lineage>
</organism>
<keyword evidence="3" id="KW-1185">Reference proteome</keyword>
<dbReference type="Proteomes" id="UP000185911">
    <property type="component" value="Unassembled WGS sequence"/>
</dbReference>
<feature type="domain" description="STAS" evidence="1">
    <location>
        <begin position="1"/>
        <end position="106"/>
    </location>
</feature>
<dbReference type="RefSeq" id="WP_075584867.1">
    <property type="nucleotide sequence ID" value="NZ_MSYM01000001.1"/>
</dbReference>
<comment type="caution">
    <text evidence="2">The sequence shown here is derived from an EMBL/GenBank/DDBJ whole genome shotgun (WGS) entry which is preliminary data.</text>
</comment>
<evidence type="ECO:0000313" key="2">
    <source>
        <dbReference type="EMBL" id="OLP08605.1"/>
    </source>
</evidence>
<evidence type="ECO:0000313" key="3">
    <source>
        <dbReference type="Proteomes" id="UP000185911"/>
    </source>
</evidence>
<dbReference type="Pfam" id="PF13466">
    <property type="entry name" value="STAS_2"/>
    <property type="match status" value="1"/>
</dbReference>
<evidence type="ECO:0000259" key="1">
    <source>
        <dbReference type="PROSITE" id="PS50801"/>
    </source>
</evidence>
<dbReference type="PANTHER" id="PTHR35849">
    <property type="entry name" value="BLR2341 PROTEIN"/>
    <property type="match status" value="1"/>
</dbReference>
<dbReference type="InterPro" id="IPR036513">
    <property type="entry name" value="STAS_dom_sf"/>
</dbReference>
<dbReference type="InterPro" id="IPR058548">
    <property type="entry name" value="MlaB-like_STAS"/>
</dbReference>
<dbReference type="InterPro" id="IPR002645">
    <property type="entry name" value="STAS_dom"/>
</dbReference>
<dbReference type="AlphaFoldDB" id="A0A1Q8YKU4"/>
<dbReference type="Gene3D" id="3.30.750.24">
    <property type="entry name" value="STAS domain"/>
    <property type="match status" value="1"/>
</dbReference>
<dbReference type="STRING" id="81479.RA876_15145"/>
<proteinExistence type="predicted"/>
<dbReference type="PANTHER" id="PTHR35849:SF2">
    <property type="entry name" value="BLR2341 PROTEIN"/>
    <property type="match status" value="1"/>
</dbReference>
<dbReference type="CDD" id="cd07043">
    <property type="entry name" value="STAS_anti-anti-sigma_factors"/>
    <property type="match status" value="1"/>
</dbReference>